<evidence type="ECO:0000313" key="2">
    <source>
        <dbReference type="Proteomes" id="UP000827724"/>
    </source>
</evidence>
<organism evidence="1 2">
    <name type="scientific">Trichoderma cornu-damae</name>
    <dbReference type="NCBI Taxonomy" id="654480"/>
    <lineage>
        <taxon>Eukaryota</taxon>
        <taxon>Fungi</taxon>
        <taxon>Dikarya</taxon>
        <taxon>Ascomycota</taxon>
        <taxon>Pezizomycotina</taxon>
        <taxon>Sordariomycetes</taxon>
        <taxon>Hypocreomycetidae</taxon>
        <taxon>Hypocreales</taxon>
        <taxon>Hypocreaceae</taxon>
        <taxon>Trichoderma</taxon>
    </lineage>
</organism>
<dbReference type="AlphaFoldDB" id="A0A9P8TXZ8"/>
<keyword evidence="2" id="KW-1185">Reference proteome</keyword>
<gene>
    <name evidence="1" type="ORF">Trco_001948</name>
</gene>
<evidence type="ECO:0008006" key="3">
    <source>
        <dbReference type="Google" id="ProtNLM"/>
    </source>
</evidence>
<proteinExistence type="predicted"/>
<evidence type="ECO:0000313" key="1">
    <source>
        <dbReference type="EMBL" id="KAH6608602.1"/>
    </source>
</evidence>
<reference evidence="1" key="1">
    <citation type="submission" date="2021-08" db="EMBL/GenBank/DDBJ databases">
        <title>Chromosome-Level Trichoderma cornu-damae using Hi-C Data.</title>
        <authorList>
            <person name="Kim C.S."/>
        </authorList>
    </citation>
    <scope>NUCLEOTIDE SEQUENCE</scope>
    <source>
        <strain evidence="1">KA19-0412C</strain>
    </source>
</reference>
<dbReference type="OrthoDB" id="2687876at2759"/>
<name>A0A9P8TXZ8_9HYPO</name>
<protein>
    <recommendedName>
        <fullName evidence="3">F-box domain-containing protein</fullName>
    </recommendedName>
</protein>
<dbReference type="Proteomes" id="UP000827724">
    <property type="component" value="Unassembled WGS sequence"/>
</dbReference>
<comment type="caution">
    <text evidence="1">The sequence shown here is derived from an EMBL/GenBank/DDBJ whole genome shotgun (WGS) entry which is preliminary data.</text>
</comment>
<dbReference type="EMBL" id="JAIWOZ010000002">
    <property type="protein sequence ID" value="KAH6608602.1"/>
    <property type="molecule type" value="Genomic_DNA"/>
</dbReference>
<sequence length="365" mass="42730">MSESTRELAPLSGYSQEELLKETSPPESKLGALGVLNYEVLHMVTYYLDFQSLIRLSQTCVAGFILLHDLPAYKDMVRYAPTVLPALGRSQLLKYHASSVIHQALRRESVCCCCQKQFGGYIFLPSFERLCFTCLNSNLIYRMVPYHIIYRYQLLTEAQRFGLRVMHFDSRFYNQRLARFRSPQSQFLVSVKELKRHTLLPPRPELLRDSAKWFINCDFRYLFGQLKDSRDYSYYRTFANHINDDFLWEEHQDFEAEPDLVSRNAEDYPGAAYMRFPHVSGGSGGSVKVEHGVACQGCWYAYELACDERRPRRFLRDAPEFELLDDCLPMLIDRDRLMRVEEFTEHVKTCRGIKIYRQDGEGDDE</sequence>
<accession>A0A9P8TXZ8</accession>